<dbReference type="InterPro" id="IPR033749">
    <property type="entry name" value="Polyprenyl_synt_CS"/>
</dbReference>
<dbReference type="STRING" id="1941349.STSP1_02430"/>
<comment type="similarity">
    <text evidence="2 6">Belongs to the FPP/GGPP synthase family.</text>
</comment>
<dbReference type="EC" id="2.5.1.84" evidence="7"/>
<keyword evidence="5" id="KW-0460">Magnesium</keyword>
<keyword evidence="4" id="KW-0479">Metal-binding</keyword>
<dbReference type="AlphaFoldDB" id="A0A1W6LQF8"/>
<dbReference type="PROSITE" id="PS00723">
    <property type="entry name" value="POLYPRENYL_SYNTHASE_1"/>
    <property type="match status" value="1"/>
</dbReference>
<evidence type="ECO:0000256" key="1">
    <source>
        <dbReference type="ARBA" id="ARBA00001946"/>
    </source>
</evidence>
<evidence type="ECO:0000256" key="5">
    <source>
        <dbReference type="ARBA" id="ARBA00022842"/>
    </source>
</evidence>
<dbReference type="Pfam" id="PF00348">
    <property type="entry name" value="polyprenyl_synt"/>
    <property type="match status" value="1"/>
</dbReference>
<dbReference type="PANTHER" id="PTHR12001:SF69">
    <property type="entry name" value="ALL TRANS-POLYPRENYL-DIPHOSPHATE SYNTHASE PDSS1"/>
    <property type="match status" value="1"/>
</dbReference>
<keyword evidence="8" id="KW-1185">Reference proteome</keyword>
<dbReference type="Proteomes" id="UP000193334">
    <property type="component" value="Chromosome"/>
</dbReference>
<protein>
    <submittedName>
        <fullName evidence="7">All-trans-nonaprenyl-diphosphate synthase (Geranyl-diphosphate specific)</fullName>
        <ecNumber evidence="7">2.5.1.84</ecNumber>
    </submittedName>
</protein>
<dbReference type="Gene3D" id="1.10.600.10">
    <property type="entry name" value="Farnesyl Diphosphate Synthase"/>
    <property type="match status" value="1"/>
</dbReference>
<dbReference type="GO" id="GO:0046872">
    <property type="term" value="F:metal ion binding"/>
    <property type="evidence" value="ECO:0007669"/>
    <property type="project" value="UniProtKB-KW"/>
</dbReference>
<evidence type="ECO:0000313" key="7">
    <source>
        <dbReference type="EMBL" id="ARN58004.1"/>
    </source>
</evidence>
<name>A0A1W6LQF8_9BACT</name>
<dbReference type="InterPro" id="IPR008949">
    <property type="entry name" value="Isoprenoid_synthase_dom_sf"/>
</dbReference>
<reference evidence="8" key="1">
    <citation type="submission" date="2017-04" db="EMBL/GenBank/DDBJ databases">
        <title>Comparative genomics and description of representatives of a novel lineage of planctomycetes thriving in anoxic sediments.</title>
        <authorList>
            <person name="Spring S."/>
            <person name="Bunk B."/>
            <person name="Sproer C."/>
        </authorList>
    </citation>
    <scope>NUCLEOTIDE SEQUENCE [LARGE SCALE GENOMIC DNA]</scope>
    <source>
        <strain evidence="8">ST-PulAB-D4</strain>
    </source>
</reference>
<dbReference type="PANTHER" id="PTHR12001">
    <property type="entry name" value="GERANYLGERANYL PYROPHOSPHATE SYNTHASE"/>
    <property type="match status" value="1"/>
</dbReference>
<organism evidence="7 8">
    <name type="scientific">Sedimentisphaera salicampi</name>
    <dbReference type="NCBI Taxonomy" id="1941349"/>
    <lineage>
        <taxon>Bacteria</taxon>
        <taxon>Pseudomonadati</taxon>
        <taxon>Planctomycetota</taxon>
        <taxon>Phycisphaerae</taxon>
        <taxon>Sedimentisphaerales</taxon>
        <taxon>Sedimentisphaeraceae</taxon>
        <taxon>Sedimentisphaera</taxon>
    </lineage>
</organism>
<gene>
    <name evidence="7" type="primary">sdsA</name>
    <name evidence="7" type="ORF">STSP1_02430</name>
</gene>
<evidence type="ECO:0000256" key="3">
    <source>
        <dbReference type="ARBA" id="ARBA00022679"/>
    </source>
</evidence>
<accession>A0A1W6LQF8</accession>
<comment type="cofactor">
    <cofactor evidence="1">
        <name>Mg(2+)</name>
        <dbReference type="ChEBI" id="CHEBI:18420"/>
    </cofactor>
</comment>
<sequence>MIIKNIISDNYFICGRMKSNYDKLTEKFGEQLNKVRGKVLDAAISLEELSEEADKLNEGKMLRPLFCFCISRGEVDEETINFAASIEIVHNASLIHDDLLDKSTVRRGQVSFPAREGANSALLYGDSLMSEAALLCLEKCGAEKTKSLMKAVKDMCRGELLQEQQKFCGAVSSDVYMKIISLKTASLFRTAAEGIRPESSKAGFAAEKCGSAFQISNDLEDTEADAAAGIYTLPYILACESESLADVFGRHRVLAAGRGLELLDEAKKTVLNCPEEFGEELITFIRYLQERLLGK</sequence>
<evidence type="ECO:0000313" key="8">
    <source>
        <dbReference type="Proteomes" id="UP000193334"/>
    </source>
</evidence>
<dbReference type="SUPFAM" id="SSF48576">
    <property type="entry name" value="Terpenoid synthases"/>
    <property type="match status" value="1"/>
</dbReference>
<dbReference type="InterPro" id="IPR000092">
    <property type="entry name" value="Polyprenyl_synt"/>
</dbReference>
<dbReference type="KEGG" id="pbp:STSP1_02430"/>
<proteinExistence type="inferred from homology"/>
<keyword evidence="3 6" id="KW-0808">Transferase</keyword>
<dbReference type="GO" id="GO:0008299">
    <property type="term" value="P:isoprenoid biosynthetic process"/>
    <property type="evidence" value="ECO:0007669"/>
    <property type="project" value="InterPro"/>
</dbReference>
<evidence type="ECO:0000256" key="4">
    <source>
        <dbReference type="ARBA" id="ARBA00022723"/>
    </source>
</evidence>
<dbReference type="EMBL" id="CP021023">
    <property type="protein sequence ID" value="ARN58004.1"/>
    <property type="molecule type" value="Genomic_DNA"/>
</dbReference>
<evidence type="ECO:0000256" key="6">
    <source>
        <dbReference type="RuleBase" id="RU004466"/>
    </source>
</evidence>
<evidence type="ECO:0000256" key="2">
    <source>
        <dbReference type="ARBA" id="ARBA00006706"/>
    </source>
</evidence>
<dbReference type="GO" id="GO:0052923">
    <property type="term" value="F:all-trans-nonaprenyl-diphosphate synthase (geranyl-diphosphate specific) activity"/>
    <property type="evidence" value="ECO:0007669"/>
    <property type="project" value="UniProtKB-EC"/>
</dbReference>